<dbReference type="EMBL" id="LFYR01002156">
    <property type="protein sequence ID" value="KMZ56537.1"/>
    <property type="molecule type" value="Genomic_DNA"/>
</dbReference>
<name>A0A0K9NKC6_ZOSMR</name>
<proteinExistence type="predicted"/>
<dbReference type="AlphaFoldDB" id="A0A0K9NKC6"/>
<evidence type="ECO:0000313" key="1">
    <source>
        <dbReference type="EMBL" id="KMZ56537.1"/>
    </source>
</evidence>
<dbReference type="STRING" id="29655.A0A0K9NKC6"/>
<gene>
    <name evidence="1" type="ORF">ZOSMA_93G00010</name>
</gene>
<dbReference type="PANTHER" id="PTHR46890:SF48">
    <property type="entry name" value="RNA-DIRECTED DNA POLYMERASE"/>
    <property type="match status" value="1"/>
</dbReference>
<evidence type="ECO:0000313" key="2">
    <source>
        <dbReference type="Proteomes" id="UP000036987"/>
    </source>
</evidence>
<accession>A0A0K9NKC6</accession>
<dbReference type="Proteomes" id="UP000036987">
    <property type="component" value="Unassembled WGS sequence"/>
</dbReference>
<sequence length="172" mass="20013">MSEQKSRNSLLCLLDSNGNQINTRREIKELVVVHHKALFAPIPRVWLENQLILFPRVVSSEMNEWLCCIPQEDEIKGAVFEIKKNTSPDPDRLSAEFFQTHWSILKKDLIRFIVKLFKGECTIRYHNSTFISLSPKTQDPTKLAYYRLIDYVNVLYKIITKLIAQGLAHITP</sequence>
<dbReference type="InterPro" id="IPR052343">
    <property type="entry name" value="Retrotransposon-Effector_Assoc"/>
</dbReference>
<dbReference type="PANTHER" id="PTHR46890">
    <property type="entry name" value="NON-LTR RETROLELEMENT REVERSE TRANSCRIPTASE-LIKE PROTEIN-RELATED"/>
    <property type="match status" value="1"/>
</dbReference>
<organism evidence="1 2">
    <name type="scientific">Zostera marina</name>
    <name type="common">Eelgrass</name>
    <dbReference type="NCBI Taxonomy" id="29655"/>
    <lineage>
        <taxon>Eukaryota</taxon>
        <taxon>Viridiplantae</taxon>
        <taxon>Streptophyta</taxon>
        <taxon>Embryophyta</taxon>
        <taxon>Tracheophyta</taxon>
        <taxon>Spermatophyta</taxon>
        <taxon>Magnoliopsida</taxon>
        <taxon>Liliopsida</taxon>
        <taxon>Zosteraceae</taxon>
        <taxon>Zostera</taxon>
    </lineage>
</organism>
<comment type="caution">
    <text evidence="1">The sequence shown here is derived from an EMBL/GenBank/DDBJ whole genome shotgun (WGS) entry which is preliminary data.</text>
</comment>
<dbReference type="OrthoDB" id="786283at2759"/>
<protein>
    <submittedName>
        <fullName evidence="1">Uncharacterized protein</fullName>
    </submittedName>
</protein>
<reference evidence="2" key="1">
    <citation type="journal article" date="2016" name="Nature">
        <title>The genome of the seagrass Zostera marina reveals angiosperm adaptation to the sea.</title>
        <authorList>
            <person name="Olsen J.L."/>
            <person name="Rouze P."/>
            <person name="Verhelst B."/>
            <person name="Lin Y.-C."/>
            <person name="Bayer T."/>
            <person name="Collen J."/>
            <person name="Dattolo E."/>
            <person name="De Paoli E."/>
            <person name="Dittami S."/>
            <person name="Maumus F."/>
            <person name="Michel G."/>
            <person name="Kersting A."/>
            <person name="Lauritano C."/>
            <person name="Lohaus R."/>
            <person name="Toepel M."/>
            <person name="Tonon T."/>
            <person name="Vanneste K."/>
            <person name="Amirebrahimi M."/>
            <person name="Brakel J."/>
            <person name="Bostroem C."/>
            <person name="Chovatia M."/>
            <person name="Grimwood J."/>
            <person name="Jenkins J.W."/>
            <person name="Jueterbock A."/>
            <person name="Mraz A."/>
            <person name="Stam W.T."/>
            <person name="Tice H."/>
            <person name="Bornberg-Bauer E."/>
            <person name="Green P.J."/>
            <person name="Pearson G.A."/>
            <person name="Procaccini G."/>
            <person name="Duarte C.M."/>
            <person name="Schmutz J."/>
            <person name="Reusch T.B.H."/>
            <person name="Van de Peer Y."/>
        </authorList>
    </citation>
    <scope>NUCLEOTIDE SEQUENCE [LARGE SCALE GENOMIC DNA]</scope>
    <source>
        <strain evidence="2">cv. Finnish</strain>
    </source>
</reference>
<dbReference type="OMA" id="GECTIRY"/>
<keyword evidence="2" id="KW-1185">Reference proteome</keyword>